<organism evidence="4 5">
    <name type="scientific">Zingiber officinale</name>
    <name type="common">Ginger</name>
    <name type="synonym">Amomum zingiber</name>
    <dbReference type="NCBI Taxonomy" id="94328"/>
    <lineage>
        <taxon>Eukaryota</taxon>
        <taxon>Viridiplantae</taxon>
        <taxon>Streptophyta</taxon>
        <taxon>Embryophyta</taxon>
        <taxon>Tracheophyta</taxon>
        <taxon>Spermatophyta</taxon>
        <taxon>Magnoliopsida</taxon>
        <taxon>Liliopsida</taxon>
        <taxon>Zingiberales</taxon>
        <taxon>Zingiberaceae</taxon>
        <taxon>Zingiber</taxon>
    </lineage>
</organism>
<feature type="compositionally biased region" description="Low complexity" evidence="2">
    <location>
        <begin position="64"/>
        <end position="79"/>
    </location>
</feature>
<name>A0A8J5LBJ4_ZINOF</name>
<comment type="caution">
    <text evidence="4">The sequence shown here is derived from an EMBL/GenBank/DDBJ whole genome shotgun (WGS) entry which is preliminary data.</text>
</comment>
<feature type="region of interest" description="Disordered" evidence="2">
    <location>
        <begin position="1"/>
        <end position="113"/>
    </location>
</feature>
<dbReference type="Gene3D" id="1.25.10.10">
    <property type="entry name" value="Leucine-rich Repeat Variant"/>
    <property type="match status" value="2"/>
</dbReference>
<dbReference type="EMBL" id="JACMSC010000008">
    <property type="protein sequence ID" value="KAG6512189.1"/>
    <property type="molecule type" value="Genomic_DNA"/>
</dbReference>
<dbReference type="AlphaFoldDB" id="A0A8J5LBJ4"/>
<dbReference type="Pfam" id="PF07814">
    <property type="entry name" value="WAPL"/>
    <property type="match status" value="1"/>
</dbReference>
<feature type="compositionally biased region" description="Basic and acidic residues" evidence="2">
    <location>
        <begin position="99"/>
        <end position="113"/>
    </location>
</feature>
<sequence>MIVRTYGRRSARCGGGGGGRSSSDPVLLDTPESEGDYDSSAGDLVFELPHFSQDSSSQGRHAAPFSSQDSSSPWSLDPLDVPDDFPGLPPSLLFPPPRGSEDPVLERATEARDPEDLVTTTTLMEAQEFGEMMEHMDEVNFALDGLRPWQPVRVRRASLLSLLSVCSTLQKRRLLRVRGITARIVEAILDVSLDDSPSTTAIAAIFFVLASDVQDNHLLDTPSCIAFLLKLLNPSSLSTSSDKAPTFGSKILGKRKPLTEVSASYKALDSTAKTIISKVSEILLTYKEIKSDNKNGEGIERPELSPKWIALLTMEKACLSTVSFEDATDVVKMPGGVFKEKLRELGGLNAIFDVLSSCHSTLLVRLAYDILFDVAATRHSSSSFANLKEELVCQNLLLILKCLKIMENATFLSKQNQNHLLGLKEKLNSSGSQQSFVAVIISAIKFFSDLSLHQSNFSNSENEKLVFDDQTFQMKPKLRDGSDEPSSSHFSGCSRIGSDSEVKVIKLGLKRQKSSNFHSEVSLSGSGKAIDFSASLSCVKINRSTGDSYENDIALKTKINCSASRMISNSTSSQWISIKTNGASMNSDSSSKRPHLQKDAKVNCEVDMDDPFAFDEGDLEPSKWELLAKSKGKIQDRRCDLATKEPMNGCELSVISTDDMLSQLTNEEAHQSNATSEINEDLSLVDDCLLTSVKVLMNLTNENPLGCQQIAACGGLHTMVSIIVSHFPSFDCFFQMNGKLKQSTSTDLSCDCHLKNKHLNDHELELLVAVLGLLVNLVEKNNQNRLNLAEAHVSAKRPGKSEELEAQRDVIQLLCAIFLAHQGNKEAKDETTFVCVGTLCTLVTGKITICMDEESLLKGAKEAEMMIIEAYAALLLGFLSVESSKVRKAIADCLPNRNLQGLVPVLEKFVAFHLSLNMISRETHSAILKVIASCKAP</sequence>
<dbReference type="InterPro" id="IPR022771">
    <property type="entry name" value="WAPL_C"/>
</dbReference>
<evidence type="ECO:0000313" key="5">
    <source>
        <dbReference type="Proteomes" id="UP000734854"/>
    </source>
</evidence>
<proteinExistence type="inferred from homology"/>
<comment type="similarity">
    <text evidence="1">Belongs to the WAPL family.</text>
</comment>
<dbReference type="PANTHER" id="PTHR22100:SF13">
    <property type="entry name" value="WINGS APART-LIKE PROTEIN HOMOLOG"/>
    <property type="match status" value="1"/>
</dbReference>
<feature type="compositionally biased region" description="Basic residues" evidence="2">
    <location>
        <begin position="1"/>
        <end position="11"/>
    </location>
</feature>
<keyword evidence="5" id="KW-1185">Reference proteome</keyword>
<protein>
    <recommendedName>
        <fullName evidence="3">Wings apart-like protein C-terminal domain-containing protein</fullName>
    </recommendedName>
</protein>
<evidence type="ECO:0000313" key="4">
    <source>
        <dbReference type="EMBL" id="KAG6512189.1"/>
    </source>
</evidence>
<dbReference type="InterPro" id="IPR039874">
    <property type="entry name" value="WAPL"/>
</dbReference>
<feature type="compositionally biased region" description="Pro residues" evidence="2">
    <location>
        <begin position="87"/>
        <end position="98"/>
    </location>
</feature>
<evidence type="ECO:0000256" key="2">
    <source>
        <dbReference type="SAM" id="MobiDB-lite"/>
    </source>
</evidence>
<accession>A0A8J5LBJ4</accession>
<evidence type="ECO:0000259" key="3">
    <source>
        <dbReference type="Pfam" id="PF07814"/>
    </source>
</evidence>
<evidence type="ECO:0000256" key="1">
    <source>
        <dbReference type="ARBA" id="ARBA00006854"/>
    </source>
</evidence>
<dbReference type="Proteomes" id="UP000734854">
    <property type="component" value="Unassembled WGS sequence"/>
</dbReference>
<dbReference type="PANTHER" id="PTHR22100">
    <property type="entry name" value="WINGS APART-LIKE PROTEIN HOMOLOG"/>
    <property type="match status" value="1"/>
</dbReference>
<reference evidence="4 5" key="1">
    <citation type="submission" date="2020-08" db="EMBL/GenBank/DDBJ databases">
        <title>Plant Genome Project.</title>
        <authorList>
            <person name="Zhang R.-G."/>
        </authorList>
    </citation>
    <scope>NUCLEOTIDE SEQUENCE [LARGE SCALE GENOMIC DNA]</scope>
    <source>
        <tissue evidence="4">Rhizome</tissue>
    </source>
</reference>
<feature type="domain" description="Wings apart-like protein C-terminal" evidence="3">
    <location>
        <begin position="122"/>
        <end position="784"/>
    </location>
</feature>
<dbReference type="InterPro" id="IPR011989">
    <property type="entry name" value="ARM-like"/>
</dbReference>
<gene>
    <name evidence="4" type="ORF">ZIOFF_030285</name>
</gene>